<dbReference type="GeneID" id="112905851"/>
<evidence type="ECO:0000259" key="1">
    <source>
        <dbReference type="Pfam" id="PF21738"/>
    </source>
</evidence>
<dbReference type="InParanoid" id="A0A7F5RFT7"/>
<dbReference type="KEGG" id="apln:112905851"/>
<dbReference type="OrthoDB" id="6761856at2759"/>
<dbReference type="PANTHER" id="PTHR36159">
    <property type="entry name" value="PROTEIN CBG23766"/>
    <property type="match status" value="1"/>
</dbReference>
<sequence>MVAEILNVTEKAVFDNAIINADKHTHQPYANSTFKNNDTIRIPIENEDVYTLPCGSFLYIEGRLLKKDGTVPTNTTFINNGILYLFDEIRYELGGKVIDRVRNPGMTTTMKGYASYNENESKRLINSGWLPPALGAVKGVALHTRNLIDTNGYFNVCIPLRMILGFGEDFRKIILNIRQELVLVRSSTDNNALFCSATPAEEVDVHLDQICWKIPHVSVADAERLKLLRYVDRNLNMELSFRSWELHEYPLLNQSYSHNWTVKTTSQLEKPRFIIFGFQTDKGNDITKNKSVFDHCDLTNFKVHLGSTMYPYDNLNLDFDLSRFAVLYEMYVNFQQSYYGNVSEPLFDPKEFRTIAPLVIVDCSYQNEIVKSGSIDIRLEIQTKRNIPDKTAAYCLIIHDRVIRYNPSTNLVQEV</sequence>
<dbReference type="InterPro" id="IPR049512">
    <property type="entry name" value="DJR-like_dom"/>
</dbReference>
<dbReference type="RefSeq" id="XP_025834836.1">
    <property type="nucleotide sequence ID" value="XM_025979051.1"/>
</dbReference>
<dbReference type="Proteomes" id="UP000192223">
    <property type="component" value="Unplaced"/>
</dbReference>
<name>A0A7F5RFT7_AGRPL</name>
<accession>A0A7F5RFT7</accession>
<dbReference type="Pfam" id="PF21738">
    <property type="entry name" value="DJR-like_dom"/>
    <property type="match status" value="1"/>
</dbReference>
<keyword evidence="2" id="KW-1185">Reference proteome</keyword>
<dbReference type="PANTHER" id="PTHR36159:SF1">
    <property type="entry name" value="RETROVIRUS-RELATED POL POLYPROTEIN FROM TRANSPOSON 412-LIKE PROTEIN"/>
    <property type="match status" value="1"/>
</dbReference>
<evidence type="ECO:0000313" key="2">
    <source>
        <dbReference type="Proteomes" id="UP000192223"/>
    </source>
</evidence>
<protein>
    <submittedName>
        <fullName evidence="3">Uncharacterized protein LOC112905851 isoform X1</fullName>
    </submittedName>
</protein>
<dbReference type="AlphaFoldDB" id="A0A7F5RFT7"/>
<evidence type="ECO:0000313" key="3">
    <source>
        <dbReference type="RefSeq" id="XP_025834836.1"/>
    </source>
</evidence>
<feature type="domain" description="Double jelly roll-like" evidence="1">
    <location>
        <begin position="78"/>
        <end position="403"/>
    </location>
</feature>
<reference evidence="3" key="1">
    <citation type="submission" date="2025-08" db="UniProtKB">
        <authorList>
            <consortium name="RefSeq"/>
        </authorList>
    </citation>
    <scope>IDENTIFICATION</scope>
    <source>
        <tissue evidence="3">Entire body</tissue>
    </source>
</reference>
<gene>
    <name evidence="3" type="primary">LOC112905851</name>
</gene>
<organism evidence="2 3">
    <name type="scientific">Agrilus planipennis</name>
    <name type="common">Emerald ash borer</name>
    <name type="synonym">Agrilus marcopoli</name>
    <dbReference type="NCBI Taxonomy" id="224129"/>
    <lineage>
        <taxon>Eukaryota</taxon>
        <taxon>Metazoa</taxon>
        <taxon>Ecdysozoa</taxon>
        <taxon>Arthropoda</taxon>
        <taxon>Hexapoda</taxon>
        <taxon>Insecta</taxon>
        <taxon>Pterygota</taxon>
        <taxon>Neoptera</taxon>
        <taxon>Endopterygota</taxon>
        <taxon>Coleoptera</taxon>
        <taxon>Polyphaga</taxon>
        <taxon>Elateriformia</taxon>
        <taxon>Buprestoidea</taxon>
        <taxon>Buprestidae</taxon>
        <taxon>Agrilinae</taxon>
        <taxon>Agrilus</taxon>
    </lineage>
</organism>
<proteinExistence type="predicted"/>